<evidence type="ECO:0000256" key="6">
    <source>
        <dbReference type="SAM" id="Phobius"/>
    </source>
</evidence>
<dbReference type="OrthoDB" id="2369992at2759"/>
<dbReference type="VEuPathDB" id="FungiDB:PGUG_03938"/>
<keyword evidence="6" id="KW-0812">Transmembrane</keyword>
<feature type="compositionally biased region" description="Polar residues" evidence="5">
    <location>
        <begin position="62"/>
        <end position="77"/>
    </location>
</feature>
<dbReference type="HOGENOM" id="CLU_393349_0_0_1"/>
<feature type="transmembrane region" description="Helical" evidence="6">
    <location>
        <begin position="575"/>
        <end position="593"/>
    </location>
</feature>
<dbReference type="SUPFAM" id="SSF57701">
    <property type="entry name" value="Zn2/Cys6 DNA-binding domain"/>
    <property type="match status" value="1"/>
</dbReference>
<keyword evidence="6" id="KW-1133">Transmembrane helix</keyword>
<dbReference type="AlphaFoldDB" id="A5DKY7"/>
<name>A5DKY7_PICGU</name>
<evidence type="ECO:0000256" key="1">
    <source>
        <dbReference type="ARBA" id="ARBA00022833"/>
    </source>
</evidence>
<dbReference type="eggNOG" id="ENOG502RQGJ">
    <property type="taxonomic scope" value="Eukaryota"/>
</dbReference>
<keyword evidence="6" id="KW-0472">Membrane</keyword>
<keyword evidence="3" id="KW-0804">Transcription</keyword>
<dbReference type="GeneID" id="5125768"/>
<evidence type="ECO:0000256" key="4">
    <source>
        <dbReference type="ARBA" id="ARBA00023242"/>
    </source>
</evidence>
<feature type="domain" description="Zn(2)-C6 fungal-type" evidence="7">
    <location>
        <begin position="18"/>
        <end position="46"/>
    </location>
</feature>
<protein>
    <recommendedName>
        <fullName evidence="7">Zn(2)-C6 fungal-type domain-containing protein</fullName>
    </recommendedName>
</protein>
<evidence type="ECO:0000259" key="7">
    <source>
        <dbReference type="PROSITE" id="PS00463"/>
    </source>
</evidence>
<dbReference type="CDD" id="cd00067">
    <property type="entry name" value="GAL4"/>
    <property type="match status" value="1"/>
</dbReference>
<dbReference type="GO" id="GO:0008270">
    <property type="term" value="F:zinc ion binding"/>
    <property type="evidence" value="ECO:0007669"/>
    <property type="project" value="InterPro"/>
</dbReference>
<evidence type="ECO:0000313" key="9">
    <source>
        <dbReference type="Proteomes" id="UP000001997"/>
    </source>
</evidence>
<evidence type="ECO:0000256" key="3">
    <source>
        <dbReference type="ARBA" id="ARBA00023163"/>
    </source>
</evidence>
<dbReference type="PANTHER" id="PTHR31668">
    <property type="entry name" value="GLUCOSE TRANSPORT TRANSCRIPTION REGULATOR RGT1-RELATED-RELATED"/>
    <property type="match status" value="1"/>
</dbReference>
<dbReference type="RefSeq" id="XP_001484557.2">
    <property type="nucleotide sequence ID" value="XM_001484507.1"/>
</dbReference>
<reference evidence="8 9" key="1">
    <citation type="journal article" date="2009" name="Nature">
        <title>Evolution of pathogenicity and sexual reproduction in eight Candida genomes.</title>
        <authorList>
            <person name="Butler G."/>
            <person name="Rasmussen M.D."/>
            <person name="Lin M.F."/>
            <person name="Santos M.A."/>
            <person name="Sakthikumar S."/>
            <person name="Munro C.A."/>
            <person name="Rheinbay E."/>
            <person name="Grabherr M."/>
            <person name="Forche A."/>
            <person name="Reedy J.L."/>
            <person name="Agrafioti I."/>
            <person name="Arnaud M.B."/>
            <person name="Bates S."/>
            <person name="Brown A.J."/>
            <person name="Brunke S."/>
            <person name="Costanzo M.C."/>
            <person name="Fitzpatrick D.A."/>
            <person name="de Groot P.W."/>
            <person name="Harris D."/>
            <person name="Hoyer L.L."/>
            <person name="Hube B."/>
            <person name="Klis F.M."/>
            <person name="Kodira C."/>
            <person name="Lennard N."/>
            <person name="Logue M.E."/>
            <person name="Martin R."/>
            <person name="Neiman A.M."/>
            <person name="Nikolaou E."/>
            <person name="Quail M.A."/>
            <person name="Quinn J."/>
            <person name="Santos M.C."/>
            <person name="Schmitzberger F.F."/>
            <person name="Sherlock G."/>
            <person name="Shah P."/>
            <person name="Silverstein K.A."/>
            <person name="Skrzypek M.S."/>
            <person name="Soll D."/>
            <person name="Staggs R."/>
            <person name="Stansfield I."/>
            <person name="Stumpf M.P."/>
            <person name="Sudbery P.E."/>
            <person name="Srikantha T."/>
            <person name="Zeng Q."/>
            <person name="Berman J."/>
            <person name="Berriman M."/>
            <person name="Heitman J."/>
            <person name="Gow N.A."/>
            <person name="Lorenz M.C."/>
            <person name="Birren B.W."/>
            <person name="Kellis M."/>
            <person name="Cuomo C.A."/>
        </authorList>
    </citation>
    <scope>NUCLEOTIDE SEQUENCE [LARGE SCALE GENOMIC DNA]</scope>
    <source>
        <strain evidence="9">ATCC 6260 / CBS 566 / DSM 6381 / JCM 1539 / NBRC 10279 / NRRL Y-324</strain>
    </source>
</reference>
<feature type="region of interest" description="Disordered" evidence="5">
    <location>
        <begin position="60"/>
        <end position="101"/>
    </location>
</feature>
<dbReference type="InterPro" id="IPR050797">
    <property type="entry name" value="Carb_Metab_Trans_Reg"/>
</dbReference>
<evidence type="ECO:0000313" key="8">
    <source>
        <dbReference type="EMBL" id="EDK39840.2"/>
    </source>
</evidence>
<dbReference type="EMBL" id="CH408158">
    <property type="protein sequence ID" value="EDK39840.2"/>
    <property type="molecule type" value="Genomic_DNA"/>
</dbReference>
<sequence length="724" mass="83690">MAHSELKVLFHKTRNRRPCDWCRKRKQSCKYSGVSCERCIKMNRKCIIQGEERIRRYGARQVKNSSKKAGNSDNFTESEPVLVSDRQTCNEEESADSPSLRSIGTIDNQLSSSGIKWCIDNLNSIQTLSESNFYSLFNDKPGSLQVAELTPNDTYSQTSLPSFSETPKAITLEESQALVSQFAESYGASLLKTFFTYLNPFLPVISGDQFHFMINHTIHENIQKYGFTLLGSIFLNSLRCWDRNDELMLSPSPDPQPLANACFKLLMNEFETATNNEESNMKSLQSCLLQLPQIISRINSINDTVSIVPATKILSIATFLVNRLGLNVSRFKDDLNSSFRNNSDIIARNNLWWAYYVEEKWFSFLTVRTSTINEGSFEILNEINSWPNLSYLVTKQFDRKESKVQSPLEKSLEHIHFVCWYYFHEMLKITVICSDITTYWYSLHGNFHMMEMEDSLKTLNEIRSSTKKYLEKVNEWWKSLDPEFKKHGQKKMIIHPISANCNLRIFYDFARVSIYKILIKKVSLCVIAFDKSETNPVLETNLNELLGSVLSEIAELYDDHLQFVTSMKLRDLNSYWYPMINYQFCYFILFLTLSMSVSEMRRQTYQTNLFTVPLKRLQKVQSGYHDFLKNRSAGWDFLLLPLSLLSDVVPFNDFVQIRDAIENLKDGGIVTAHGIEHLLYRNNDQCESEDIDDESQPSREESLGVASDMQTMLEKVDHIAASIQ</sequence>
<dbReference type="KEGG" id="pgu:PGUG_03938"/>
<dbReference type="InterPro" id="IPR001138">
    <property type="entry name" value="Zn2Cys6_DnaBD"/>
</dbReference>
<dbReference type="OMA" id="HPISANC"/>
<dbReference type="CDD" id="cd12148">
    <property type="entry name" value="fungal_TF_MHR"/>
    <property type="match status" value="1"/>
</dbReference>
<dbReference type="Proteomes" id="UP000001997">
    <property type="component" value="Unassembled WGS sequence"/>
</dbReference>
<proteinExistence type="predicted"/>
<keyword evidence="9" id="KW-1185">Reference proteome</keyword>
<keyword evidence="2" id="KW-0805">Transcription regulation</keyword>
<keyword evidence="4" id="KW-0539">Nucleus</keyword>
<evidence type="ECO:0000256" key="5">
    <source>
        <dbReference type="SAM" id="MobiDB-lite"/>
    </source>
</evidence>
<dbReference type="PROSITE" id="PS00463">
    <property type="entry name" value="ZN2_CY6_FUNGAL_1"/>
    <property type="match status" value="1"/>
</dbReference>
<dbReference type="STRING" id="294746.A5DKY7"/>
<dbReference type="GO" id="GO:0000981">
    <property type="term" value="F:DNA-binding transcription factor activity, RNA polymerase II-specific"/>
    <property type="evidence" value="ECO:0007669"/>
    <property type="project" value="InterPro"/>
</dbReference>
<organism evidence="8 9">
    <name type="scientific">Meyerozyma guilliermondii (strain ATCC 6260 / CBS 566 / DSM 6381 / JCM 1539 / NBRC 10279 / NRRL Y-324)</name>
    <name type="common">Yeast</name>
    <name type="synonym">Candida guilliermondii</name>
    <dbReference type="NCBI Taxonomy" id="294746"/>
    <lineage>
        <taxon>Eukaryota</taxon>
        <taxon>Fungi</taxon>
        <taxon>Dikarya</taxon>
        <taxon>Ascomycota</taxon>
        <taxon>Saccharomycotina</taxon>
        <taxon>Pichiomycetes</taxon>
        <taxon>Debaryomycetaceae</taxon>
        <taxon>Meyerozyma</taxon>
    </lineage>
</organism>
<gene>
    <name evidence="8" type="ORF">PGUG_03938</name>
</gene>
<evidence type="ECO:0000256" key="2">
    <source>
        <dbReference type="ARBA" id="ARBA00023015"/>
    </source>
</evidence>
<dbReference type="InterPro" id="IPR036864">
    <property type="entry name" value="Zn2-C6_fun-type_DNA-bd_sf"/>
</dbReference>
<accession>A5DKY7</accession>
<dbReference type="InParanoid" id="A5DKY7"/>
<keyword evidence="1" id="KW-0862">Zinc</keyword>